<comment type="caution">
    <text evidence="1">The sequence shown here is derived from an EMBL/GenBank/DDBJ whole genome shotgun (WGS) entry which is preliminary data.</text>
</comment>
<protein>
    <submittedName>
        <fullName evidence="1">Uncharacterized protein</fullName>
    </submittedName>
</protein>
<reference evidence="1" key="1">
    <citation type="submission" date="2018-10" db="EMBL/GenBank/DDBJ databases">
        <title>Effector identification in a new, highly contiguous assembly of the strawberry crown rot pathogen Phytophthora cactorum.</title>
        <authorList>
            <person name="Armitage A.D."/>
            <person name="Nellist C.F."/>
            <person name="Bates H."/>
            <person name="Vickerstaff R.J."/>
            <person name="Harrison R.J."/>
        </authorList>
    </citation>
    <scope>NUCLEOTIDE SEQUENCE</scope>
    <source>
        <strain evidence="1">15-7</strain>
        <strain evidence="2">P415</strain>
    </source>
</reference>
<dbReference type="AlphaFoldDB" id="A0A8T1L2Y0"/>
<proteinExistence type="predicted"/>
<dbReference type="EMBL" id="RCML01000325">
    <property type="protein sequence ID" value="KAG2980791.1"/>
    <property type="molecule type" value="Genomic_DNA"/>
</dbReference>
<dbReference type="Proteomes" id="UP000697107">
    <property type="component" value="Unassembled WGS sequence"/>
</dbReference>
<dbReference type="EMBL" id="JAENGZ010000411">
    <property type="protein sequence ID" value="KAG6959915.1"/>
    <property type="molecule type" value="Genomic_DNA"/>
</dbReference>
<evidence type="ECO:0000313" key="2">
    <source>
        <dbReference type="EMBL" id="KAG2980791.1"/>
    </source>
</evidence>
<sequence>MGRFIMRESMRFEWDGRAGRVSSMDRQSDMLTPLLHLLGSLEDMRRVFQSALVTPDCRLLAHANQ</sequence>
<gene>
    <name evidence="3" type="ORF">JG687_00008511</name>
    <name evidence="1" type="ORF">PC113_g6574</name>
    <name evidence="2" type="ORF">PC118_g10987</name>
</gene>
<evidence type="ECO:0000313" key="3">
    <source>
        <dbReference type="EMBL" id="KAG6959915.1"/>
    </source>
</evidence>
<reference evidence="3" key="2">
    <citation type="submission" date="2021-01" db="EMBL/GenBank/DDBJ databases">
        <title>Phytophthora aleatoria, a newly-described species from Pinus radiata is distinct from Phytophthora cactorum isolates based on comparative genomics.</title>
        <authorList>
            <person name="Mcdougal R."/>
            <person name="Panda P."/>
            <person name="Williams N."/>
            <person name="Studholme D.J."/>
        </authorList>
    </citation>
    <scope>NUCLEOTIDE SEQUENCE</scope>
    <source>
        <strain evidence="3">NZFS 3830</strain>
    </source>
</reference>
<dbReference type="EMBL" id="RCMG01000136">
    <property type="protein sequence ID" value="KAG2862133.1"/>
    <property type="molecule type" value="Genomic_DNA"/>
</dbReference>
<name>A0A8T1L2Y0_9STRA</name>
<dbReference type="Proteomes" id="UP000735874">
    <property type="component" value="Unassembled WGS sequence"/>
</dbReference>
<evidence type="ECO:0000313" key="1">
    <source>
        <dbReference type="EMBL" id="KAG2862133.1"/>
    </source>
</evidence>
<dbReference type="OrthoDB" id="92463at2759"/>
<organism evidence="1 4">
    <name type="scientific">Phytophthora cactorum</name>
    <dbReference type="NCBI Taxonomy" id="29920"/>
    <lineage>
        <taxon>Eukaryota</taxon>
        <taxon>Sar</taxon>
        <taxon>Stramenopiles</taxon>
        <taxon>Oomycota</taxon>
        <taxon>Peronosporomycetes</taxon>
        <taxon>Peronosporales</taxon>
        <taxon>Peronosporaceae</taxon>
        <taxon>Phytophthora</taxon>
    </lineage>
</organism>
<evidence type="ECO:0000313" key="4">
    <source>
        <dbReference type="Proteomes" id="UP000735874"/>
    </source>
</evidence>
<accession>A0A8T1L2Y0</accession>
<dbReference type="VEuPathDB" id="FungiDB:PC110_g13181"/>
<dbReference type="Proteomes" id="UP000688947">
    <property type="component" value="Unassembled WGS sequence"/>
</dbReference>